<dbReference type="OrthoDB" id="2013972at2759"/>
<dbReference type="GO" id="GO:0008168">
    <property type="term" value="F:methyltransferase activity"/>
    <property type="evidence" value="ECO:0007669"/>
    <property type="project" value="UniProtKB-KW"/>
</dbReference>
<organism evidence="1 2">
    <name type="scientific">Amylocarpus encephaloides</name>
    <dbReference type="NCBI Taxonomy" id="45428"/>
    <lineage>
        <taxon>Eukaryota</taxon>
        <taxon>Fungi</taxon>
        <taxon>Dikarya</taxon>
        <taxon>Ascomycota</taxon>
        <taxon>Pezizomycotina</taxon>
        <taxon>Leotiomycetes</taxon>
        <taxon>Helotiales</taxon>
        <taxon>Helotiales incertae sedis</taxon>
        <taxon>Amylocarpus</taxon>
    </lineage>
</organism>
<dbReference type="GO" id="GO:0032259">
    <property type="term" value="P:methylation"/>
    <property type="evidence" value="ECO:0007669"/>
    <property type="project" value="UniProtKB-KW"/>
</dbReference>
<proteinExistence type="predicted"/>
<protein>
    <submittedName>
        <fullName evidence="1">S-adenosyl-L-methionine-dependent methyltransferase</fullName>
    </submittedName>
</protein>
<dbReference type="Pfam" id="PF13489">
    <property type="entry name" value="Methyltransf_23"/>
    <property type="match status" value="1"/>
</dbReference>
<name>A0A9P7Y8P4_9HELO</name>
<reference evidence="1" key="1">
    <citation type="journal article" date="2021" name="IMA Fungus">
        <title>Genomic characterization of three marine fungi, including Emericellopsis atlantica sp. nov. with signatures of a generalist lifestyle and marine biomass degradation.</title>
        <authorList>
            <person name="Hagestad O.C."/>
            <person name="Hou L."/>
            <person name="Andersen J.H."/>
            <person name="Hansen E.H."/>
            <person name="Altermark B."/>
            <person name="Li C."/>
            <person name="Kuhnert E."/>
            <person name="Cox R.J."/>
            <person name="Crous P.W."/>
            <person name="Spatafora J.W."/>
            <person name="Lail K."/>
            <person name="Amirebrahimi M."/>
            <person name="Lipzen A."/>
            <person name="Pangilinan J."/>
            <person name="Andreopoulos W."/>
            <person name="Hayes R.D."/>
            <person name="Ng V."/>
            <person name="Grigoriev I.V."/>
            <person name="Jackson S.A."/>
            <person name="Sutton T.D.S."/>
            <person name="Dobson A.D.W."/>
            <person name="Rama T."/>
        </authorList>
    </citation>
    <scope>NUCLEOTIDE SEQUENCE</scope>
    <source>
        <strain evidence="1">TRa018bII</strain>
    </source>
</reference>
<dbReference type="AlphaFoldDB" id="A0A9P7Y8P4"/>
<evidence type="ECO:0000313" key="1">
    <source>
        <dbReference type="EMBL" id="KAG9229116.1"/>
    </source>
</evidence>
<dbReference type="CDD" id="cd02440">
    <property type="entry name" value="AdoMet_MTases"/>
    <property type="match status" value="1"/>
</dbReference>
<keyword evidence="1" id="KW-0489">Methyltransferase</keyword>
<evidence type="ECO:0000313" key="2">
    <source>
        <dbReference type="Proteomes" id="UP000824998"/>
    </source>
</evidence>
<dbReference type="Gene3D" id="3.40.50.150">
    <property type="entry name" value="Vaccinia Virus protein VP39"/>
    <property type="match status" value="1"/>
</dbReference>
<dbReference type="EMBL" id="MU251813">
    <property type="protein sequence ID" value="KAG9229116.1"/>
    <property type="molecule type" value="Genomic_DNA"/>
</dbReference>
<comment type="caution">
    <text evidence="1">The sequence shown here is derived from an EMBL/GenBank/DDBJ whole genome shotgun (WGS) entry which is preliminary data.</text>
</comment>
<gene>
    <name evidence="1" type="ORF">BJ875DRAFT_537886</name>
</gene>
<accession>A0A9P7Y8P4</accession>
<dbReference type="InterPro" id="IPR029063">
    <property type="entry name" value="SAM-dependent_MTases_sf"/>
</dbReference>
<keyword evidence="2" id="KW-1185">Reference proteome</keyword>
<dbReference type="SUPFAM" id="SSF53335">
    <property type="entry name" value="S-adenosyl-L-methionine-dependent methyltransferases"/>
    <property type="match status" value="1"/>
</dbReference>
<dbReference type="Proteomes" id="UP000824998">
    <property type="component" value="Unassembled WGS sequence"/>
</dbReference>
<sequence length="342" mass="38644">MASNIPEGPSAAPEAPKIIPVQLEAESPTQATELSGIAYVREIRSSKASVASSLYESIEENGRTYHKYKEGKYFLPNDELEQNRLDLQHHICKMSLHDRLFLAPLKASELKHALDFGTGTGIWAIEFADQFPNCQVIGSDLSMIQPEMIPRNLSFEIDDIEDTWVYPIKFNFIHGRLMAFAMESPASIFKNAFASLAPGGYFEMQDLHLPIRGLDDCLEGTTMARSSALLLDACTKVGMDPTTTDRYKSLMEAVGFVDIKEVVIEWPIGTWAKGEYHKRIGAWFRRDMEVGTEGILMGLFTRILGMSREEVLEMVAELKREMRDPKIHAFQPFHVVYGRKPY</sequence>
<keyword evidence="1" id="KW-0808">Transferase</keyword>
<dbReference type="PANTHER" id="PTHR43591:SF102">
    <property type="entry name" value="S-ADENOSYL-L-METHIONINE-DEPENDENT METHYLTRANSFERASE"/>
    <property type="match status" value="1"/>
</dbReference>
<dbReference type="PANTHER" id="PTHR43591">
    <property type="entry name" value="METHYLTRANSFERASE"/>
    <property type="match status" value="1"/>
</dbReference>